<dbReference type="OrthoDB" id="2581333at2"/>
<dbReference type="SUPFAM" id="SSF53271">
    <property type="entry name" value="PRTase-like"/>
    <property type="match status" value="1"/>
</dbReference>
<evidence type="ECO:0000313" key="1">
    <source>
        <dbReference type="EMBL" id="SFU85829.1"/>
    </source>
</evidence>
<dbReference type="CDD" id="cd06223">
    <property type="entry name" value="PRTases_typeI"/>
    <property type="match status" value="1"/>
</dbReference>
<gene>
    <name evidence="1" type="ORF">SAMN05421543_110109</name>
</gene>
<keyword evidence="1" id="KW-0808">Transferase</keyword>
<dbReference type="RefSeq" id="WP_074952585.1">
    <property type="nucleotide sequence ID" value="NZ_FPBV01000010.1"/>
</dbReference>
<dbReference type="EMBL" id="FPBV01000010">
    <property type="protein sequence ID" value="SFU85829.1"/>
    <property type="molecule type" value="Genomic_DNA"/>
</dbReference>
<organism evidence="1 2">
    <name type="scientific">Alicyclobacillus macrosporangiidus</name>
    <dbReference type="NCBI Taxonomy" id="392015"/>
    <lineage>
        <taxon>Bacteria</taxon>
        <taxon>Bacillati</taxon>
        <taxon>Bacillota</taxon>
        <taxon>Bacilli</taxon>
        <taxon>Bacillales</taxon>
        <taxon>Alicyclobacillaceae</taxon>
        <taxon>Alicyclobacillus</taxon>
    </lineage>
</organism>
<proteinExistence type="predicted"/>
<protein>
    <submittedName>
        <fullName evidence="1">Orotate phosphoribosyltransferase</fullName>
    </submittedName>
</protein>
<sequence length="308" mass="34468">MDANATQRQLLSLLVRSEAIRVRKTPIDLPFWYTSGKPGPFYIHVERLAGDHVAGTLSRINQVLASTAEASERSPQIREIVLSAYRSDAGYQEAISLLSAAFTRMFPDLPAAISGGERRDWFFSIPLAQTLSIPHVYLYKNGTVWPDQPSMLQPRAKPVHVLHVADILNTGSSYVNHWLPALTAAGMTCEDTFTVAVRGQEGKNRLEERGVRVHTPLVMDESVFRDAEAEGLISSFALADVLQYFESPQAWTRQLLATCGEHILQREPELDTVQRSRLRTFVETDPYGLAAEFPAFFRRAREVLAVQS</sequence>
<dbReference type="Gene3D" id="3.40.50.2020">
    <property type="match status" value="1"/>
</dbReference>
<keyword evidence="2" id="KW-1185">Reference proteome</keyword>
<reference evidence="2" key="1">
    <citation type="submission" date="2016-10" db="EMBL/GenBank/DDBJ databases">
        <authorList>
            <person name="Varghese N."/>
        </authorList>
    </citation>
    <scope>NUCLEOTIDE SEQUENCE [LARGE SCALE GENOMIC DNA]</scope>
    <source>
        <strain evidence="2">DSM 17980</strain>
    </source>
</reference>
<accession>A0A1I7JKW6</accession>
<dbReference type="STRING" id="392015.SAMN05421543_110109"/>
<dbReference type="InterPro" id="IPR000836">
    <property type="entry name" value="PRTase_dom"/>
</dbReference>
<keyword evidence="1" id="KW-0328">Glycosyltransferase</keyword>
<dbReference type="GO" id="GO:0016757">
    <property type="term" value="F:glycosyltransferase activity"/>
    <property type="evidence" value="ECO:0007669"/>
    <property type="project" value="UniProtKB-KW"/>
</dbReference>
<dbReference type="Proteomes" id="UP000183508">
    <property type="component" value="Unassembled WGS sequence"/>
</dbReference>
<name>A0A1I7JKW6_9BACL</name>
<dbReference type="AlphaFoldDB" id="A0A1I7JKW6"/>
<dbReference type="InterPro" id="IPR029057">
    <property type="entry name" value="PRTase-like"/>
</dbReference>
<evidence type="ECO:0000313" key="2">
    <source>
        <dbReference type="Proteomes" id="UP000183508"/>
    </source>
</evidence>